<proteinExistence type="predicted"/>
<reference evidence="2" key="1">
    <citation type="journal article" date="2022" name="New Phytol.">
        <title>Evolutionary transition to the ectomycorrhizal habit in the genomes of a hyperdiverse lineage of mushroom-forming fungi.</title>
        <authorList>
            <person name="Looney B."/>
            <person name="Miyauchi S."/>
            <person name="Morin E."/>
            <person name="Drula E."/>
            <person name="Courty P.E."/>
            <person name="Kohler A."/>
            <person name="Kuo A."/>
            <person name="LaButti K."/>
            <person name="Pangilinan J."/>
            <person name="Lipzen A."/>
            <person name="Riley R."/>
            <person name="Andreopoulos W."/>
            <person name="He G."/>
            <person name="Johnson J."/>
            <person name="Nolan M."/>
            <person name="Tritt A."/>
            <person name="Barry K.W."/>
            <person name="Grigoriev I.V."/>
            <person name="Nagy L.G."/>
            <person name="Hibbett D."/>
            <person name="Henrissat B."/>
            <person name="Matheny P.B."/>
            <person name="Labbe J."/>
            <person name="Martin F.M."/>
        </authorList>
    </citation>
    <scope>NUCLEOTIDE SEQUENCE</scope>
    <source>
        <strain evidence="2">BPL690</strain>
    </source>
</reference>
<gene>
    <name evidence="2" type="ORF">B0F90DRAFT_1212787</name>
</gene>
<evidence type="ECO:0000313" key="3">
    <source>
        <dbReference type="Proteomes" id="UP001203297"/>
    </source>
</evidence>
<comment type="caution">
    <text evidence="2">The sequence shown here is derived from an EMBL/GenBank/DDBJ whole genome shotgun (WGS) entry which is preliminary data.</text>
</comment>
<dbReference type="AlphaFoldDB" id="A0AAD4LYI6"/>
<evidence type="ECO:0000256" key="1">
    <source>
        <dbReference type="SAM" id="MobiDB-lite"/>
    </source>
</evidence>
<keyword evidence="3" id="KW-1185">Reference proteome</keyword>
<dbReference type="EMBL" id="WTXG01000062">
    <property type="protein sequence ID" value="KAI0295133.1"/>
    <property type="molecule type" value="Genomic_DNA"/>
</dbReference>
<name>A0AAD4LYI6_9AGAM</name>
<feature type="region of interest" description="Disordered" evidence="1">
    <location>
        <begin position="199"/>
        <end position="317"/>
    </location>
</feature>
<evidence type="ECO:0000313" key="2">
    <source>
        <dbReference type="EMBL" id="KAI0295133.1"/>
    </source>
</evidence>
<feature type="compositionally biased region" description="Low complexity" evidence="1">
    <location>
        <begin position="215"/>
        <end position="232"/>
    </location>
</feature>
<accession>A0AAD4LYI6</accession>
<feature type="compositionally biased region" description="Basic and acidic residues" evidence="1">
    <location>
        <begin position="264"/>
        <end position="278"/>
    </location>
</feature>
<sequence>MNHRACSGSVGSPLKCPAQQYPAQLLRTFGVGSAASSMCAYLYTGLRTSSLQARKMRYVLRAKAHIVASAMGIACLTSTSHHGCSTLAPRTASCTSLGGRDRVRGLSSSIGHMISLISQAGLSCRRFVEQNALKKLDGRTGPNGEELHIALSRLPAVHPSRLWRWVCAEEGMRGRGEWEDREEGYFEVEWSGLGFGTGAEGNDTALELGSGSGSGVSSTSRSPVGTRGGRTSWKVSDQQANAEAASSVLVIGPRHRHHGMTSEVWKDDEVEEALRDSPPKLVEQSDTSPTTTTLSQRLLARMDSEGQDSDDSPRLLG</sequence>
<feature type="compositionally biased region" description="Polar residues" evidence="1">
    <location>
        <begin position="284"/>
        <end position="296"/>
    </location>
</feature>
<dbReference type="Proteomes" id="UP001203297">
    <property type="component" value="Unassembled WGS sequence"/>
</dbReference>
<protein>
    <submittedName>
        <fullName evidence="2">Uncharacterized protein</fullName>
    </submittedName>
</protein>
<organism evidence="2 3">
    <name type="scientific">Multifurca ochricompacta</name>
    <dbReference type="NCBI Taxonomy" id="376703"/>
    <lineage>
        <taxon>Eukaryota</taxon>
        <taxon>Fungi</taxon>
        <taxon>Dikarya</taxon>
        <taxon>Basidiomycota</taxon>
        <taxon>Agaricomycotina</taxon>
        <taxon>Agaricomycetes</taxon>
        <taxon>Russulales</taxon>
        <taxon>Russulaceae</taxon>
        <taxon>Multifurca</taxon>
    </lineage>
</organism>